<feature type="domain" description="Siroheme decarboxylase AsnC-like ligand binding" evidence="6">
    <location>
        <begin position="65"/>
        <end position="145"/>
    </location>
</feature>
<dbReference type="Gene3D" id="1.10.10.10">
    <property type="entry name" value="Winged helix-like DNA-binding domain superfamily/Winged helix DNA-binding domain"/>
    <property type="match status" value="1"/>
</dbReference>
<name>A0A285NLE6_9AQUI</name>
<accession>A0A285NLE6</accession>
<dbReference type="EMBL" id="OBEI01000010">
    <property type="protein sequence ID" value="SNZ10354.1"/>
    <property type="molecule type" value="Genomic_DNA"/>
</dbReference>
<dbReference type="PANTHER" id="PTHR43413">
    <property type="entry name" value="TRANSCRIPTIONAL REGULATOR, ASNC FAMILY"/>
    <property type="match status" value="1"/>
</dbReference>
<reference evidence="9" key="1">
    <citation type="submission" date="2017-09" db="EMBL/GenBank/DDBJ databases">
        <authorList>
            <person name="Varghese N."/>
            <person name="Submissions S."/>
        </authorList>
    </citation>
    <scope>NUCLEOTIDE SEQUENCE [LARGE SCALE GENOMIC DNA]</scope>
    <source>
        <strain evidence="9">DSM 15103</strain>
    </source>
</reference>
<comment type="pathway">
    <text evidence="2">Porphyrin-containing compound metabolism.</text>
</comment>
<dbReference type="Gene3D" id="3.30.70.3460">
    <property type="match status" value="2"/>
</dbReference>
<dbReference type="InterPro" id="IPR040523">
    <property type="entry name" value="AsnC_trans_reg2"/>
</dbReference>
<organism evidence="8 9">
    <name type="scientific">Persephonella hydrogeniphila</name>
    <dbReference type="NCBI Taxonomy" id="198703"/>
    <lineage>
        <taxon>Bacteria</taxon>
        <taxon>Pseudomonadati</taxon>
        <taxon>Aquificota</taxon>
        <taxon>Aquificia</taxon>
        <taxon>Aquificales</taxon>
        <taxon>Hydrogenothermaceae</taxon>
        <taxon>Persephonella</taxon>
    </lineage>
</organism>
<dbReference type="GO" id="GO:0003677">
    <property type="term" value="F:DNA binding"/>
    <property type="evidence" value="ECO:0007669"/>
    <property type="project" value="UniProtKB-KW"/>
</dbReference>
<dbReference type="GO" id="GO:0016829">
    <property type="term" value="F:lyase activity"/>
    <property type="evidence" value="ECO:0007669"/>
    <property type="project" value="UniProtKB-KW"/>
</dbReference>
<keyword evidence="8" id="KW-0238">DNA-binding</keyword>
<evidence type="ECO:0000259" key="6">
    <source>
        <dbReference type="Pfam" id="PF17805"/>
    </source>
</evidence>
<dbReference type="PANTHER" id="PTHR43413:SF1">
    <property type="entry name" value="SIROHEME DECARBOXYLASE NIRL SUBUNIT"/>
    <property type="match status" value="1"/>
</dbReference>
<feature type="domain" description="Siroheme decarboxylase AsnC-like ligand binding" evidence="6">
    <location>
        <begin position="232"/>
        <end position="317"/>
    </location>
</feature>
<evidence type="ECO:0000313" key="8">
    <source>
        <dbReference type="EMBL" id="SNZ10354.1"/>
    </source>
</evidence>
<evidence type="ECO:0000259" key="7">
    <source>
        <dbReference type="Pfam" id="PF22451"/>
    </source>
</evidence>
<protein>
    <recommendedName>
        <fullName evidence="4">siroheme decarboxylase</fullName>
        <ecNumber evidence="4">4.1.1.111</ecNumber>
    </recommendedName>
</protein>
<evidence type="ECO:0000256" key="1">
    <source>
        <dbReference type="ARBA" id="ARBA00023239"/>
    </source>
</evidence>
<dbReference type="RefSeq" id="WP_180754059.1">
    <property type="nucleotide sequence ID" value="NZ_OBEI01000010.1"/>
</dbReference>
<evidence type="ECO:0000256" key="5">
    <source>
        <dbReference type="ARBA" id="ARBA00048470"/>
    </source>
</evidence>
<feature type="domain" description="Siroheme decarboxylase NirL-like HTH" evidence="7">
    <location>
        <begin position="8"/>
        <end position="54"/>
    </location>
</feature>
<dbReference type="InterPro" id="IPR036388">
    <property type="entry name" value="WH-like_DNA-bd_sf"/>
</dbReference>
<keyword evidence="1" id="KW-0456">Lyase</keyword>
<gene>
    <name evidence="8" type="ORF">SAMN06265182_1837</name>
</gene>
<feature type="domain" description="Siroheme decarboxylase NirL-like HTH" evidence="7">
    <location>
        <begin position="176"/>
        <end position="222"/>
    </location>
</feature>
<dbReference type="Pfam" id="PF22451">
    <property type="entry name" value="NirdL-like_HTH"/>
    <property type="match status" value="2"/>
</dbReference>
<comment type="similarity">
    <text evidence="3">Belongs to the Ahb/Nir family.</text>
</comment>
<evidence type="ECO:0000256" key="4">
    <source>
        <dbReference type="ARBA" id="ARBA00023471"/>
    </source>
</evidence>
<evidence type="ECO:0000256" key="2">
    <source>
        <dbReference type="ARBA" id="ARBA00023444"/>
    </source>
</evidence>
<dbReference type="EC" id="4.1.1.111" evidence="4"/>
<evidence type="ECO:0000256" key="3">
    <source>
        <dbReference type="ARBA" id="ARBA00023457"/>
    </source>
</evidence>
<dbReference type="InterPro" id="IPR053953">
    <property type="entry name" value="NirdL-like_HTH"/>
</dbReference>
<dbReference type="Proteomes" id="UP000219036">
    <property type="component" value="Unassembled WGS sequence"/>
</dbReference>
<dbReference type="Pfam" id="PF17805">
    <property type="entry name" value="AsnC_trans_reg2"/>
    <property type="match status" value="2"/>
</dbReference>
<sequence length="350" mass="40879">MIELSEKEKSLIKVLQEGIPLERRPFKRLGEKLDLTENQIISMIQKLKENKIIRQISPIYDTKSLGYDSSLVAFKITGDVQKAAQIVNTHPGVSHNYERNDVFNMWFTIAVPPDSKLGLEQTVNLLAEMTDTEDFVILRTVKLYKIGVKLDFDNLKEKEQLTKKEPLKKVILSEEDKKIIKITQEDIPLVEDPFGVYAERIGIEEGKLLDRLSYYQETGVMRRFAAILYHRKAGFKANGMTVWNVPDSIVDEIGYRVAAYRSVTHCYKRTVNEKWKYNLFSMIHGRTKEELEDFVKELSQEIGIKDYKILYSTQEFKKRRIKYFSEDFYTWEEDAENGRYTQSNIKGKEG</sequence>
<dbReference type="AlphaFoldDB" id="A0A285NLE6"/>
<proteinExistence type="inferred from homology"/>
<evidence type="ECO:0000313" key="9">
    <source>
        <dbReference type="Proteomes" id="UP000219036"/>
    </source>
</evidence>
<comment type="catalytic activity">
    <reaction evidence="5">
        <text>siroheme + 2 H(+) = 12,18-didecarboxysiroheme + 2 CO2</text>
        <dbReference type="Rhea" id="RHEA:19093"/>
        <dbReference type="ChEBI" id="CHEBI:15378"/>
        <dbReference type="ChEBI" id="CHEBI:16526"/>
        <dbReference type="ChEBI" id="CHEBI:60052"/>
        <dbReference type="ChEBI" id="CHEBI:140497"/>
        <dbReference type="EC" id="4.1.1.111"/>
    </reaction>
</comment>
<dbReference type="InterPro" id="IPR050684">
    <property type="entry name" value="HTH-Siroheme_Decarb"/>
</dbReference>
<keyword evidence="9" id="KW-1185">Reference proteome</keyword>